<organism evidence="2 3">
    <name type="scientific">Ciceribacter selenitireducens ATCC BAA-1503</name>
    <dbReference type="NCBI Taxonomy" id="1336235"/>
    <lineage>
        <taxon>Bacteria</taxon>
        <taxon>Pseudomonadati</taxon>
        <taxon>Pseudomonadota</taxon>
        <taxon>Alphaproteobacteria</taxon>
        <taxon>Hyphomicrobiales</taxon>
        <taxon>Rhizobiaceae</taxon>
        <taxon>Ciceribacter</taxon>
    </lineage>
</organism>
<keyword evidence="3" id="KW-1185">Reference proteome</keyword>
<evidence type="ECO:0000313" key="2">
    <source>
        <dbReference type="EMBL" id="SSC65340.1"/>
    </source>
</evidence>
<feature type="region of interest" description="Disordered" evidence="1">
    <location>
        <begin position="150"/>
        <end position="179"/>
    </location>
</feature>
<dbReference type="EMBL" id="UEYP01000001">
    <property type="protein sequence ID" value="SSC65340.1"/>
    <property type="molecule type" value="Genomic_DNA"/>
</dbReference>
<dbReference type="RefSeq" id="WP_115668417.1">
    <property type="nucleotide sequence ID" value="NZ_UEYP01000001.1"/>
</dbReference>
<gene>
    <name evidence="2" type="ORF">RHIZ70_1048</name>
</gene>
<evidence type="ECO:0000313" key="3">
    <source>
        <dbReference type="Proteomes" id="UP000254764"/>
    </source>
</evidence>
<dbReference type="STRING" id="1336235.GCA_000518785_01892"/>
<evidence type="ECO:0008006" key="4">
    <source>
        <dbReference type="Google" id="ProtNLM"/>
    </source>
</evidence>
<accession>A0A376ACG6</accession>
<proteinExistence type="predicted"/>
<sequence length="179" mass="19412">MVKILAAGLWVCLVTLGAVYFSVHMATAPAEVSEEDARKAKLELVRGEAITIPMIADGSVRGYFLGRISFMMDKEKIKGVELPLTELMTDELFTLLIGNKMVDISNMAAFDVAAFREKIKTDINAHLGEGFVEEVLIEQLDYMSKDDVRATGEGTAKPPAEPVKVIEGDAVGEAAKPAH</sequence>
<evidence type="ECO:0000256" key="1">
    <source>
        <dbReference type="SAM" id="MobiDB-lite"/>
    </source>
</evidence>
<name>A0A376ACG6_9HYPH</name>
<reference evidence="3" key="1">
    <citation type="submission" date="2018-07" db="EMBL/GenBank/DDBJ databases">
        <authorList>
            <person name="Peiro R."/>
            <person name="Begona"/>
            <person name="Cbmso G."/>
            <person name="Lopez M."/>
            <person name="Gonzalez S."/>
        </authorList>
    </citation>
    <scope>NUCLEOTIDE SEQUENCE [LARGE SCALE GENOMIC DNA]</scope>
</reference>
<dbReference type="Proteomes" id="UP000254764">
    <property type="component" value="Unassembled WGS sequence"/>
</dbReference>
<protein>
    <recommendedName>
        <fullName evidence="4">Flagellar basal body-associated FliL family protein</fullName>
    </recommendedName>
</protein>
<dbReference type="OrthoDB" id="7847400at2"/>
<dbReference type="AlphaFoldDB" id="A0A376ACG6"/>